<evidence type="ECO:0008006" key="3">
    <source>
        <dbReference type="Google" id="ProtNLM"/>
    </source>
</evidence>
<dbReference type="Pfam" id="PF03745">
    <property type="entry name" value="DUF309"/>
    <property type="match status" value="1"/>
</dbReference>
<dbReference type="RefSeq" id="WP_006977998.1">
    <property type="nucleotide sequence ID" value="NZ_ABVL01000002.1"/>
</dbReference>
<sequence>MKKNERISAFVQQLGANPALALDPRYQGFFTCFNEQQYYEAHDVLENLWLERRDENYPFFKGLIQVAGAFVHLQKQFLHPTHPKHGRRLRPAVRLFQLAAKNLGAFAPRHLQLDVAAVLRLCERQSAEIIAGEYERNPWKPTHAPQIDLLSE</sequence>
<gene>
    <name evidence="1" type="ORF">CfE428DRAFT_0671</name>
</gene>
<dbReference type="Gene3D" id="1.10.3450.10">
    <property type="entry name" value="TTHA0068-like"/>
    <property type="match status" value="1"/>
</dbReference>
<accession>B4CVI4</accession>
<dbReference type="InterPro" id="IPR005500">
    <property type="entry name" value="DUF309"/>
</dbReference>
<reference evidence="1 2" key="1">
    <citation type="journal article" date="2011" name="J. Bacteriol.">
        <title>Genome sequence of Chthoniobacter flavus Ellin428, an aerobic heterotrophic soil bacterium.</title>
        <authorList>
            <person name="Kant R."/>
            <person name="van Passel M.W."/>
            <person name="Palva A."/>
            <person name="Lucas S."/>
            <person name="Lapidus A."/>
            <person name="Glavina Del Rio T."/>
            <person name="Dalin E."/>
            <person name="Tice H."/>
            <person name="Bruce D."/>
            <person name="Goodwin L."/>
            <person name="Pitluck S."/>
            <person name="Larimer F.W."/>
            <person name="Land M.L."/>
            <person name="Hauser L."/>
            <person name="Sangwan P."/>
            <person name="de Vos W.M."/>
            <person name="Janssen P.H."/>
            <person name="Smidt H."/>
        </authorList>
    </citation>
    <scope>NUCLEOTIDE SEQUENCE [LARGE SCALE GENOMIC DNA]</scope>
    <source>
        <strain evidence="1 2">Ellin428</strain>
    </source>
</reference>
<keyword evidence="2" id="KW-1185">Reference proteome</keyword>
<dbReference type="AlphaFoldDB" id="B4CVI4"/>
<dbReference type="STRING" id="497964.CfE428DRAFT_0671"/>
<organism evidence="1 2">
    <name type="scientific">Chthoniobacter flavus Ellin428</name>
    <dbReference type="NCBI Taxonomy" id="497964"/>
    <lineage>
        <taxon>Bacteria</taxon>
        <taxon>Pseudomonadati</taxon>
        <taxon>Verrucomicrobiota</taxon>
        <taxon>Spartobacteria</taxon>
        <taxon>Chthoniobacterales</taxon>
        <taxon>Chthoniobacteraceae</taxon>
        <taxon>Chthoniobacter</taxon>
    </lineage>
</organism>
<dbReference type="PANTHER" id="PTHR34796">
    <property type="entry name" value="EXPRESSED PROTEIN"/>
    <property type="match status" value="1"/>
</dbReference>
<dbReference type="InParanoid" id="B4CVI4"/>
<name>B4CVI4_9BACT</name>
<evidence type="ECO:0000313" key="2">
    <source>
        <dbReference type="Proteomes" id="UP000005824"/>
    </source>
</evidence>
<dbReference type="PANTHER" id="PTHR34796:SF1">
    <property type="entry name" value="EXPRESSED PROTEIN"/>
    <property type="match status" value="1"/>
</dbReference>
<evidence type="ECO:0000313" key="1">
    <source>
        <dbReference type="EMBL" id="EDY21426.1"/>
    </source>
</evidence>
<comment type="caution">
    <text evidence="1">The sequence shown here is derived from an EMBL/GenBank/DDBJ whole genome shotgun (WGS) entry which is preliminary data.</text>
</comment>
<proteinExistence type="predicted"/>
<dbReference type="SUPFAM" id="SSF140663">
    <property type="entry name" value="TTHA0068-like"/>
    <property type="match status" value="1"/>
</dbReference>
<protein>
    <recommendedName>
        <fullName evidence="3">DUF309 domain-containing protein</fullName>
    </recommendedName>
</protein>
<dbReference type="Proteomes" id="UP000005824">
    <property type="component" value="Unassembled WGS sequence"/>
</dbReference>
<dbReference type="EMBL" id="ABVL01000002">
    <property type="protein sequence ID" value="EDY21426.1"/>
    <property type="molecule type" value="Genomic_DNA"/>
</dbReference>
<dbReference type="InterPro" id="IPR023203">
    <property type="entry name" value="TTHA0068_sf"/>
</dbReference>